<evidence type="ECO:0000256" key="10">
    <source>
        <dbReference type="ARBA" id="ARBA00022723"/>
    </source>
</evidence>
<dbReference type="GO" id="GO:0000049">
    <property type="term" value="F:tRNA binding"/>
    <property type="evidence" value="ECO:0007669"/>
    <property type="project" value="UniProtKB-UniRule"/>
</dbReference>
<feature type="binding site" evidence="14">
    <location>
        <position position="205"/>
    </location>
    <ligand>
        <name>S-adenosyl-L-methionine</name>
        <dbReference type="ChEBI" id="CHEBI:59789"/>
    </ligand>
</feature>
<dbReference type="AlphaFoldDB" id="A0A843YHV8"/>
<comment type="function">
    <text evidence="14">Specifically methylates position 2 of adenine 2503 in 23S rRNA and position 2 of adenine 37 in tRNAs. m2A2503 modification seems to play a crucial role in the proofreading step occurring at the peptidyl transferase center and thus would serve to optimize ribosomal fidelity.</text>
</comment>
<keyword evidence="4 14" id="KW-0963">Cytoplasm</keyword>
<dbReference type="InterPro" id="IPR048641">
    <property type="entry name" value="RlmN_N"/>
</dbReference>
<dbReference type="Pfam" id="PF21016">
    <property type="entry name" value="RlmN_N"/>
    <property type="match status" value="1"/>
</dbReference>
<feature type="active site" description="S-methylcysteine intermediate" evidence="14">
    <location>
        <position position="353"/>
    </location>
</feature>
<organism evidence="16 17">
    <name type="scientific">Glaciimonas soli</name>
    <dbReference type="NCBI Taxonomy" id="2590999"/>
    <lineage>
        <taxon>Bacteria</taxon>
        <taxon>Pseudomonadati</taxon>
        <taxon>Pseudomonadota</taxon>
        <taxon>Betaproteobacteria</taxon>
        <taxon>Burkholderiales</taxon>
        <taxon>Oxalobacteraceae</taxon>
        <taxon>Glaciimonas</taxon>
    </lineage>
</organism>
<keyword evidence="17" id="KW-1185">Reference proteome</keyword>
<keyword evidence="8 14" id="KW-0949">S-adenosyl-L-methionine</keyword>
<evidence type="ECO:0000256" key="13">
    <source>
        <dbReference type="ARBA" id="ARBA00023157"/>
    </source>
</evidence>
<keyword evidence="12 14" id="KW-0411">Iron-sulfur</keyword>
<dbReference type="OrthoDB" id="9793973at2"/>
<feature type="active site" description="Proton acceptor" evidence="14">
    <location>
        <position position="94"/>
    </location>
</feature>
<protein>
    <recommendedName>
        <fullName evidence="14">Dual-specificity RNA methyltransferase RlmN</fullName>
        <ecNumber evidence="14">2.1.1.192</ecNumber>
    </recommendedName>
    <alternativeName>
        <fullName evidence="14">23S rRNA (adenine(2503)-C(2))-methyltransferase</fullName>
    </alternativeName>
    <alternativeName>
        <fullName evidence="14">23S rRNA m2A2503 methyltransferase</fullName>
    </alternativeName>
    <alternativeName>
        <fullName evidence="14">Ribosomal RNA large subunit methyltransferase N</fullName>
    </alternativeName>
    <alternativeName>
        <fullName evidence="14">tRNA (adenine(37)-C(2))-methyltransferase</fullName>
    </alternativeName>
    <alternativeName>
        <fullName evidence="14">tRNA m2A37 methyltransferase</fullName>
    </alternativeName>
</protein>
<keyword evidence="7 14" id="KW-0808">Transferase</keyword>
<comment type="subcellular location">
    <subcellularLocation>
        <location evidence="1 14">Cytoplasm</location>
    </subcellularLocation>
</comment>
<evidence type="ECO:0000256" key="5">
    <source>
        <dbReference type="ARBA" id="ARBA00022552"/>
    </source>
</evidence>
<dbReference type="GO" id="GO:0005737">
    <property type="term" value="C:cytoplasm"/>
    <property type="evidence" value="ECO:0007669"/>
    <property type="project" value="UniProtKB-SubCell"/>
</dbReference>
<comment type="catalytic activity">
    <reaction evidence="14">
        <text>adenosine(2503) in 23S rRNA + 2 reduced [2Fe-2S]-[ferredoxin] + 2 S-adenosyl-L-methionine = 2-methyladenosine(2503) in 23S rRNA + 5'-deoxyadenosine + L-methionine + 2 oxidized [2Fe-2S]-[ferredoxin] + S-adenosyl-L-homocysteine</text>
        <dbReference type="Rhea" id="RHEA:42916"/>
        <dbReference type="Rhea" id="RHEA-COMP:10000"/>
        <dbReference type="Rhea" id="RHEA-COMP:10001"/>
        <dbReference type="Rhea" id="RHEA-COMP:10152"/>
        <dbReference type="Rhea" id="RHEA-COMP:10282"/>
        <dbReference type="ChEBI" id="CHEBI:17319"/>
        <dbReference type="ChEBI" id="CHEBI:33737"/>
        <dbReference type="ChEBI" id="CHEBI:33738"/>
        <dbReference type="ChEBI" id="CHEBI:57844"/>
        <dbReference type="ChEBI" id="CHEBI:57856"/>
        <dbReference type="ChEBI" id="CHEBI:59789"/>
        <dbReference type="ChEBI" id="CHEBI:74411"/>
        <dbReference type="ChEBI" id="CHEBI:74497"/>
        <dbReference type="EC" id="2.1.1.192"/>
    </reaction>
</comment>
<dbReference type="PROSITE" id="PS51918">
    <property type="entry name" value="RADICAL_SAM"/>
    <property type="match status" value="1"/>
</dbReference>
<evidence type="ECO:0000256" key="12">
    <source>
        <dbReference type="ARBA" id="ARBA00023014"/>
    </source>
</evidence>
<dbReference type="InterPro" id="IPR040072">
    <property type="entry name" value="Methyltransferase_A"/>
</dbReference>
<gene>
    <name evidence="14 16" type="primary">rlmN</name>
    <name evidence="16" type="ORF">GEV47_01335</name>
</gene>
<dbReference type="PIRSF" id="PIRSF006004">
    <property type="entry name" value="CHP00048"/>
    <property type="match status" value="1"/>
</dbReference>
<evidence type="ECO:0000256" key="3">
    <source>
        <dbReference type="ARBA" id="ARBA00022485"/>
    </source>
</evidence>
<comment type="caution">
    <text evidence="14">Lacks conserved residue(s) required for the propagation of feature annotation.</text>
</comment>
<comment type="cofactor">
    <cofactor evidence="14">
        <name>[4Fe-4S] cluster</name>
        <dbReference type="ChEBI" id="CHEBI:49883"/>
    </cofactor>
    <text evidence="14">Binds 1 [4Fe-4S] cluster. The cluster is coordinated with 3 cysteines and an exchangeable S-adenosyl-L-methionine.</text>
</comment>
<keyword evidence="9 14" id="KW-0819">tRNA processing</keyword>
<dbReference type="InterPro" id="IPR013785">
    <property type="entry name" value="Aldolase_TIM"/>
</dbReference>
<accession>A0A843YHV8</accession>
<dbReference type="GO" id="GO:0030488">
    <property type="term" value="P:tRNA methylation"/>
    <property type="evidence" value="ECO:0007669"/>
    <property type="project" value="UniProtKB-UniRule"/>
</dbReference>
<dbReference type="FunFam" id="1.10.150.530:FF:000003">
    <property type="entry name" value="Dual-specificity RNA methyltransferase RlmN"/>
    <property type="match status" value="1"/>
</dbReference>
<keyword evidence="6 14" id="KW-0489">Methyltransferase</keyword>
<evidence type="ECO:0000259" key="15">
    <source>
        <dbReference type="PROSITE" id="PS51918"/>
    </source>
</evidence>
<name>A0A843YHV8_9BURK</name>
<feature type="binding site" evidence="14">
    <location>
        <position position="310"/>
    </location>
    <ligand>
        <name>S-adenosyl-L-methionine</name>
        <dbReference type="ChEBI" id="CHEBI:59789"/>
    </ligand>
</feature>
<evidence type="ECO:0000256" key="2">
    <source>
        <dbReference type="ARBA" id="ARBA00007544"/>
    </source>
</evidence>
<dbReference type="EMBL" id="WINI01000001">
    <property type="protein sequence ID" value="MQQ99328.1"/>
    <property type="molecule type" value="Genomic_DNA"/>
</dbReference>
<reference evidence="16 17" key="1">
    <citation type="submission" date="2019-10" db="EMBL/GenBank/DDBJ databases">
        <title>Glaciimonas soli sp. nov., a psychrophilic bacterium isolated from the forest soil of a high elevation mountain in Taiwan.</title>
        <authorList>
            <person name="Wang L.-T."/>
            <person name="Shieh W.Y."/>
        </authorList>
    </citation>
    <scope>NUCLEOTIDE SEQUENCE [LARGE SCALE GENOMIC DNA]</scope>
    <source>
        <strain evidence="16 17">GS1</strain>
    </source>
</reference>
<dbReference type="SFLD" id="SFLDF00275">
    <property type="entry name" value="adenosine_C2_methyltransferase"/>
    <property type="match status" value="1"/>
</dbReference>
<dbReference type="CDD" id="cd01335">
    <property type="entry name" value="Radical_SAM"/>
    <property type="match status" value="1"/>
</dbReference>
<evidence type="ECO:0000256" key="4">
    <source>
        <dbReference type="ARBA" id="ARBA00022490"/>
    </source>
</evidence>
<dbReference type="GO" id="GO:0070475">
    <property type="term" value="P:rRNA base methylation"/>
    <property type="evidence" value="ECO:0007669"/>
    <property type="project" value="UniProtKB-UniRule"/>
</dbReference>
<dbReference type="InterPro" id="IPR058240">
    <property type="entry name" value="rSAM_sf"/>
</dbReference>
<keyword evidence="5 14" id="KW-0698">rRNA processing</keyword>
<evidence type="ECO:0000256" key="14">
    <source>
        <dbReference type="HAMAP-Rule" id="MF_01849"/>
    </source>
</evidence>
<dbReference type="GO" id="GO:0046872">
    <property type="term" value="F:metal ion binding"/>
    <property type="evidence" value="ECO:0007669"/>
    <property type="project" value="UniProtKB-KW"/>
</dbReference>
<dbReference type="Gene3D" id="1.10.150.530">
    <property type="match status" value="1"/>
</dbReference>
<dbReference type="EC" id="2.1.1.192" evidence="14"/>
<dbReference type="SFLD" id="SFLDG01062">
    <property type="entry name" value="methyltransferase_(Class_A)"/>
    <property type="match status" value="1"/>
</dbReference>
<evidence type="ECO:0000256" key="1">
    <source>
        <dbReference type="ARBA" id="ARBA00004496"/>
    </source>
</evidence>
<dbReference type="HAMAP" id="MF_01849">
    <property type="entry name" value="RNA_methyltr_RlmN"/>
    <property type="match status" value="1"/>
</dbReference>
<feature type="binding site" evidence="14">
    <location>
        <position position="121"/>
    </location>
    <ligand>
        <name>[4Fe-4S] cluster</name>
        <dbReference type="ChEBI" id="CHEBI:49883"/>
        <note>4Fe-4S-S-AdoMet</note>
    </ligand>
</feature>
<dbReference type="SFLD" id="SFLDS00029">
    <property type="entry name" value="Radical_SAM"/>
    <property type="match status" value="1"/>
</dbReference>
<dbReference type="GO" id="GO:0019843">
    <property type="term" value="F:rRNA binding"/>
    <property type="evidence" value="ECO:0007669"/>
    <property type="project" value="UniProtKB-UniRule"/>
</dbReference>
<feature type="binding site" evidence="14">
    <location>
        <begin position="227"/>
        <end position="229"/>
    </location>
    <ligand>
        <name>S-adenosyl-L-methionine</name>
        <dbReference type="ChEBI" id="CHEBI:59789"/>
    </ligand>
</feature>
<feature type="binding site" evidence="14">
    <location>
        <position position="118"/>
    </location>
    <ligand>
        <name>[4Fe-4S] cluster</name>
        <dbReference type="ChEBI" id="CHEBI:49883"/>
        <note>4Fe-4S-S-AdoMet</note>
    </ligand>
</feature>
<dbReference type="InterPro" id="IPR027492">
    <property type="entry name" value="RNA_MTrfase_RlmN"/>
</dbReference>
<proteinExistence type="inferred from homology"/>
<dbReference type="RefSeq" id="WP_153232921.1">
    <property type="nucleotide sequence ID" value="NZ_WINI01000001.1"/>
</dbReference>
<dbReference type="PANTHER" id="PTHR30544:SF5">
    <property type="entry name" value="RADICAL SAM CORE DOMAIN-CONTAINING PROTEIN"/>
    <property type="match status" value="1"/>
</dbReference>
<evidence type="ECO:0000256" key="9">
    <source>
        <dbReference type="ARBA" id="ARBA00022694"/>
    </source>
</evidence>
<sequence length="399" mass="44178">MATTLTNLLDLDPAQLVAYCGELGEKPFRAKQLQRWIHQFGAHDFDAMTDLAKSLRDKLATRAMIAAPTIISDHISTDGTRKWLLDVGQGNAVETVFIPEENRGTLCISTQAGCAVNCRFCSTGKQGFSRNLTVGEIIGQLWMAEFALRRSKGIEPGPKGERQITNVVMMGMGEPLLNYEPTVTALKLMLDDNAYGLSRRRVTLSTSGVVPMIDKLSQDCAVALAVSLHASNDTLRDGLVPLNKKYPLRELMASCRRYLEFAPRDFVTFEYCMLDGVNDSDQNARELVALVQGHNGDAAVSCKFNLIPFNPFPESGLKRSNNPRIHAFAKILMDAGIITTIRKTRGDDIDAACGQLAGEVQDRTKVQERMQKMPEYQNSPQNKFGKNFGRVIEIIEVSE</sequence>
<evidence type="ECO:0000256" key="6">
    <source>
        <dbReference type="ARBA" id="ARBA00022603"/>
    </source>
</evidence>
<keyword evidence="3 14" id="KW-0004">4Fe-4S</keyword>
<dbReference type="InterPro" id="IPR007197">
    <property type="entry name" value="rSAM"/>
</dbReference>
<dbReference type="GO" id="GO:0070040">
    <property type="term" value="F:rRNA (adenine(2503)-C2-)-methyltransferase activity"/>
    <property type="evidence" value="ECO:0007669"/>
    <property type="project" value="UniProtKB-UniRule"/>
</dbReference>
<feature type="domain" description="Radical SAM core" evidence="15">
    <location>
        <begin position="100"/>
        <end position="348"/>
    </location>
</feature>
<dbReference type="Proteomes" id="UP000451565">
    <property type="component" value="Unassembled WGS sequence"/>
</dbReference>
<keyword evidence="10 14" id="KW-0479">Metal-binding</keyword>
<evidence type="ECO:0000313" key="16">
    <source>
        <dbReference type="EMBL" id="MQQ99328.1"/>
    </source>
</evidence>
<keyword evidence="11 14" id="KW-0408">Iron</keyword>
<dbReference type="NCBIfam" id="TIGR00048">
    <property type="entry name" value="rRNA_mod_RlmN"/>
    <property type="match status" value="1"/>
</dbReference>
<keyword evidence="13 14" id="KW-1015">Disulfide bond</keyword>
<evidence type="ECO:0000256" key="11">
    <source>
        <dbReference type="ARBA" id="ARBA00023004"/>
    </source>
</evidence>
<evidence type="ECO:0000256" key="8">
    <source>
        <dbReference type="ARBA" id="ARBA00022691"/>
    </source>
</evidence>
<dbReference type="Gene3D" id="3.20.20.70">
    <property type="entry name" value="Aldolase class I"/>
    <property type="match status" value="1"/>
</dbReference>
<dbReference type="GO" id="GO:0051539">
    <property type="term" value="F:4 iron, 4 sulfur cluster binding"/>
    <property type="evidence" value="ECO:0007669"/>
    <property type="project" value="UniProtKB-UniRule"/>
</dbReference>
<comment type="miscellaneous">
    <text evidence="14">Reaction proceeds by a ping-pong mechanism involving intermediate methylation of a conserved cysteine residue.</text>
</comment>
<dbReference type="Pfam" id="PF04055">
    <property type="entry name" value="Radical_SAM"/>
    <property type="match status" value="1"/>
</dbReference>
<comment type="caution">
    <text evidence="16">The sequence shown here is derived from an EMBL/GenBank/DDBJ whole genome shotgun (WGS) entry which is preliminary data.</text>
</comment>
<comment type="catalytic activity">
    <reaction evidence="14">
        <text>adenosine(37) in tRNA + 2 reduced [2Fe-2S]-[ferredoxin] + 2 S-adenosyl-L-methionine = 2-methyladenosine(37) in tRNA + 5'-deoxyadenosine + L-methionine + 2 oxidized [2Fe-2S]-[ferredoxin] + S-adenosyl-L-homocysteine</text>
        <dbReference type="Rhea" id="RHEA:43332"/>
        <dbReference type="Rhea" id="RHEA-COMP:10000"/>
        <dbReference type="Rhea" id="RHEA-COMP:10001"/>
        <dbReference type="Rhea" id="RHEA-COMP:10162"/>
        <dbReference type="Rhea" id="RHEA-COMP:10485"/>
        <dbReference type="ChEBI" id="CHEBI:17319"/>
        <dbReference type="ChEBI" id="CHEBI:33737"/>
        <dbReference type="ChEBI" id="CHEBI:33738"/>
        <dbReference type="ChEBI" id="CHEBI:57844"/>
        <dbReference type="ChEBI" id="CHEBI:57856"/>
        <dbReference type="ChEBI" id="CHEBI:59789"/>
        <dbReference type="ChEBI" id="CHEBI:74411"/>
        <dbReference type="ChEBI" id="CHEBI:74497"/>
        <dbReference type="EC" id="2.1.1.192"/>
    </reaction>
</comment>
<dbReference type="SUPFAM" id="SSF102114">
    <property type="entry name" value="Radical SAM enzymes"/>
    <property type="match status" value="1"/>
</dbReference>
<dbReference type="InterPro" id="IPR004383">
    <property type="entry name" value="rRNA_lsu_MTrfase_RlmN/Cfr"/>
</dbReference>
<evidence type="ECO:0000256" key="7">
    <source>
        <dbReference type="ARBA" id="ARBA00022679"/>
    </source>
</evidence>
<dbReference type="GO" id="GO:0002935">
    <property type="term" value="F:tRNA (adenine(37)-C2)-methyltransferase activity"/>
    <property type="evidence" value="ECO:0007669"/>
    <property type="project" value="UniProtKB-UniRule"/>
</dbReference>
<feature type="binding site" evidence="14">
    <location>
        <begin position="173"/>
        <end position="174"/>
    </location>
    <ligand>
        <name>S-adenosyl-L-methionine</name>
        <dbReference type="ChEBI" id="CHEBI:59789"/>
    </ligand>
</feature>
<evidence type="ECO:0000313" key="17">
    <source>
        <dbReference type="Proteomes" id="UP000451565"/>
    </source>
</evidence>
<dbReference type="FunFam" id="3.20.20.70:FF:000008">
    <property type="entry name" value="Dual-specificity RNA methyltransferase RlmN"/>
    <property type="match status" value="1"/>
</dbReference>
<feature type="binding site" evidence="14">
    <location>
        <position position="114"/>
    </location>
    <ligand>
        <name>[4Fe-4S] cluster</name>
        <dbReference type="ChEBI" id="CHEBI:49883"/>
        <note>4Fe-4S-S-AdoMet</note>
    </ligand>
</feature>
<comment type="similarity">
    <text evidence="2 14">Belongs to the radical SAM superfamily. RlmN family.</text>
</comment>
<dbReference type="PANTHER" id="PTHR30544">
    <property type="entry name" value="23S RRNA METHYLTRANSFERASE"/>
    <property type="match status" value="1"/>
</dbReference>